<reference evidence="2 3" key="1">
    <citation type="submission" date="2017-03" db="EMBL/GenBank/DDBJ databases">
        <authorList>
            <person name="Afonso C.L."/>
            <person name="Miller P.J."/>
            <person name="Scott M.A."/>
            <person name="Spackman E."/>
            <person name="Goraichik I."/>
            <person name="Dimitrov K.M."/>
            <person name="Suarez D.L."/>
            <person name="Swayne D.E."/>
        </authorList>
    </citation>
    <scope>NUCLEOTIDE SEQUENCE [LARGE SCALE GENOMIC DNA]</scope>
    <source>
        <strain evidence="2">Genome sequencing of Nitrospira japonica strain NJ11</strain>
    </source>
</reference>
<dbReference type="PANTHER" id="PTHR35585:SF1">
    <property type="entry name" value="HHE DOMAIN PROTEIN (AFU_ORTHOLOGUE AFUA_4G00730)"/>
    <property type="match status" value="1"/>
</dbReference>
<dbReference type="KEGG" id="nja:NSJP_1199"/>
<evidence type="ECO:0000313" key="3">
    <source>
        <dbReference type="Proteomes" id="UP000192042"/>
    </source>
</evidence>
<evidence type="ECO:0000259" key="1">
    <source>
        <dbReference type="Pfam" id="PF01814"/>
    </source>
</evidence>
<accession>A0A1W1I330</accession>
<organism evidence="2 3">
    <name type="scientific">Nitrospira japonica</name>
    <dbReference type="NCBI Taxonomy" id="1325564"/>
    <lineage>
        <taxon>Bacteria</taxon>
        <taxon>Pseudomonadati</taxon>
        <taxon>Nitrospirota</taxon>
        <taxon>Nitrospiria</taxon>
        <taxon>Nitrospirales</taxon>
        <taxon>Nitrospiraceae</taxon>
        <taxon>Nitrospira</taxon>
    </lineage>
</organism>
<dbReference type="Pfam" id="PF01814">
    <property type="entry name" value="Hemerythrin"/>
    <property type="match status" value="1"/>
</dbReference>
<protein>
    <recommendedName>
        <fullName evidence="1">Hemerythrin-like domain-containing protein</fullName>
    </recommendedName>
</protein>
<feature type="domain" description="Hemerythrin-like" evidence="1">
    <location>
        <begin position="9"/>
        <end position="128"/>
    </location>
</feature>
<dbReference type="Gene3D" id="1.20.120.520">
    <property type="entry name" value="nmb1532 protein domain like"/>
    <property type="match status" value="1"/>
</dbReference>
<dbReference type="InterPro" id="IPR012312">
    <property type="entry name" value="Hemerythrin-like"/>
</dbReference>
<gene>
    <name evidence="2" type="ORF">NSJP_1199</name>
</gene>
<dbReference type="RefSeq" id="WP_172834185.1">
    <property type="nucleotide sequence ID" value="NZ_LT828648.1"/>
</dbReference>
<evidence type="ECO:0000313" key="2">
    <source>
        <dbReference type="EMBL" id="SLM47371.1"/>
    </source>
</evidence>
<dbReference type="AlphaFoldDB" id="A0A1W1I330"/>
<dbReference type="Proteomes" id="UP000192042">
    <property type="component" value="Chromosome I"/>
</dbReference>
<proteinExistence type="predicted"/>
<sequence>MQVKKREDALALLLRDHERARTLYEAFETAGGDDRYFIASRILRILELHGQMENELFYPVLAAHMSTADPGAKALASAARDHEQLHKRIEQVRDVLAHDEEFQAEIDRLMADVSRHFEEEEQRIFPLARTLLSAAELMQVADDIHRMKEEDPRRAA</sequence>
<dbReference type="PANTHER" id="PTHR35585">
    <property type="entry name" value="HHE DOMAIN PROTEIN (AFU_ORTHOLOGUE AFUA_4G00730)"/>
    <property type="match status" value="1"/>
</dbReference>
<keyword evidence="3" id="KW-1185">Reference proteome</keyword>
<dbReference type="EMBL" id="LT828648">
    <property type="protein sequence ID" value="SLM47371.1"/>
    <property type="molecule type" value="Genomic_DNA"/>
</dbReference>
<dbReference type="STRING" id="1325564.NSJP_1199"/>
<name>A0A1W1I330_9BACT</name>